<feature type="non-terminal residue" evidence="1">
    <location>
        <position position="1"/>
    </location>
</feature>
<dbReference type="EMBL" id="LIZX01000264">
    <property type="protein sequence ID" value="KPJ62569.1"/>
    <property type="molecule type" value="Genomic_DNA"/>
</dbReference>
<dbReference type="Proteomes" id="UP000051861">
    <property type="component" value="Unassembled WGS sequence"/>
</dbReference>
<proteinExistence type="predicted"/>
<name>A0A0S7XKF3_UNCSA</name>
<gene>
    <name evidence="1" type="ORF">AMJ44_15445</name>
</gene>
<evidence type="ECO:0000313" key="1">
    <source>
        <dbReference type="EMBL" id="KPJ62569.1"/>
    </source>
</evidence>
<dbReference type="AlphaFoldDB" id="A0A0S7XKF3"/>
<accession>A0A0S7XKF3</accession>
<sequence>VIPVSPNTFYAYLQTILFGLKGLEIERSAQEIISTLESLRGDFSKFKNDFRLIGTHLHNAARCYDFADRRLELFKDKLEQVESTSSQSEFEVTSTEKEAEL</sequence>
<reference evidence="1 2" key="1">
    <citation type="journal article" date="2015" name="Microbiome">
        <title>Genomic resolution of linkages in carbon, nitrogen, and sulfur cycling among widespread estuary sediment bacteria.</title>
        <authorList>
            <person name="Baker B.J."/>
            <person name="Lazar C.S."/>
            <person name="Teske A.P."/>
            <person name="Dick G.J."/>
        </authorList>
    </citation>
    <scope>NUCLEOTIDE SEQUENCE [LARGE SCALE GENOMIC DNA]</scope>
    <source>
        <strain evidence="1">DG_54_3</strain>
    </source>
</reference>
<dbReference type="InterPro" id="IPR003798">
    <property type="entry name" value="DNA_recombination_RmuC"/>
</dbReference>
<protein>
    <recommendedName>
        <fullName evidence="3">DNA recombination protein RmuC</fullName>
    </recommendedName>
</protein>
<organism evidence="1 2">
    <name type="scientific">candidate division WOR-1 bacterium DG_54_3</name>
    <dbReference type="NCBI Taxonomy" id="1703775"/>
    <lineage>
        <taxon>Bacteria</taxon>
        <taxon>Bacillati</taxon>
        <taxon>Saganbacteria</taxon>
    </lineage>
</organism>
<comment type="caution">
    <text evidence="1">The sequence shown here is derived from an EMBL/GenBank/DDBJ whole genome shotgun (WGS) entry which is preliminary data.</text>
</comment>
<dbReference type="Pfam" id="PF02646">
    <property type="entry name" value="RmuC"/>
    <property type="match status" value="1"/>
</dbReference>
<evidence type="ECO:0000313" key="2">
    <source>
        <dbReference type="Proteomes" id="UP000051861"/>
    </source>
</evidence>
<evidence type="ECO:0008006" key="3">
    <source>
        <dbReference type="Google" id="ProtNLM"/>
    </source>
</evidence>